<dbReference type="Proteomes" id="UP000813444">
    <property type="component" value="Unassembled WGS sequence"/>
</dbReference>
<dbReference type="Gene3D" id="3.40.50.720">
    <property type="entry name" value="NAD(P)-binding Rossmann-like Domain"/>
    <property type="match status" value="1"/>
</dbReference>
<dbReference type="FunFam" id="3.40.50.720:FF:000366">
    <property type="entry name" value="Protein FMP52, mitochondrial"/>
    <property type="match status" value="1"/>
</dbReference>
<protein>
    <recommendedName>
        <fullName evidence="7">NAD-dependent epimerase/dehydratase domain-containing protein</fullName>
    </recommendedName>
</protein>
<evidence type="ECO:0000256" key="4">
    <source>
        <dbReference type="ARBA" id="ARBA00022946"/>
    </source>
</evidence>
<dbReference type="OrthoDB" id="430436at2759"/>
<evidence type="ECO:0000256" key="1">
    <source>
        <dbReference type="ARBA" id="ARBA00004450"/>
    </source>
</evidence>
<dbReference type="EMBL" id="JAGPNK010000004">
    <property type="protein sequence ID" value="KAH7323244.1"/>
    <property type="molecule type" value="Genomic_DNA"/>
</dbReference>
<dbReference type="InterPro" id="IPR001509">
    <property type="entry name" value="Epimerase_deHydtase"/>
</dbReference>
<evidence type="ECO:0000313" key="8">
    <source>
        <dbReference type="EMBL" id="KAH7323244.1"/>
    </source>
</evidence>
<reference evidence="8" key="1">
    <citation type="journal article" date="2021" name="Nat. Commun.">
        <title>Genetic determinants of endophytism in the Arabidopsis root mycobiome.</title>
        <authorList>
            <person name="Mesny F."/>
            <person name="Miyauchi S."/>
            <person name="Thiergart T."/>
            <person name="Pickel B."/>
            <person name="Atanasova L."/>
            <person name="Karlsson M."/>
            <person name="Huettel B."/>
            <person name="Barry K.W."/>
            <person name="Haridas S."/>
            <person name="Chen C."/>
            <person name="Bauer D."/>
            <person name="Andreopoulos W."/>
            <person name="Pangilinan J."/>
            <person name="LaButti K."/>
            <person name="Riley R."/>
            <person name="Lipzen A."/>
            <person name="Clum A."/>
            <person name="Drula E."/>
            <person name="Henrissat B."/>
            <person name="Kohler A."/>
            <person name="Grigoriev I.V."/>
            <person name="Martin F.M."/>
            <person name="Hacquard S."/>
        </authorList>
    </citation>
    <scope>NUCLEOTIDE SEQUENCE</scope>
    <source>
        <strain evidence="8">MPI-CAGE-CH-0235</strain>
    </source>
</reference>
<comment type="caution">
    <text evidence="8">The sequence shown here is derived from an EMBL/GenBank/DDBJ whole genome shotgun (WGS) entry which is preliminary data.</text>
</comment>
<keyword evidence="9" id="KW-1185">Reference proteome</keyword>
<evidence type="ECO:0000256" key="5">
    <source>
        <dbReference type="ARBA" id="ARBA00023128"/>
    </source>
</evidence>
<evidence type="ECO:0000256" key="3">
    <source>
        <dbReference type="ARBA" id="ARBA00022787"/>
    </source>
</evidence>
<comment type="subcellular location">
    <subcellularLocation>
        <location evidence="1">Mitochondrion outer membrane</location>
        <topology evidence="1">Peripheral membrane protein</topology>
    </subcellularLocation>
</comment>
<evidence type="ECO:0000259" key="7">
    <source>
        <dbReference type="Pfam" id="PF01370"/>
    </source>
</evidence>
<dbReference type="Pfam" id="PF01370">
    <property type="entry name" value="Epimerase"/>
    <property type="match status" value="1"/>
</dbReference>
<dbReference type="SUPFAM" id="SSF51735">
    <property type="entry name" value="NAD(P)-binding Rossmann-fold domains"/>
    <property type="match status" value="1"/>
</dbReference>
<sequence length="273" mass="29035">MFISCLHENFSCCSSVYTSSLNPHASLGYLVTCSCNMASPYPAAVIGSTGLVGSNILSQLLAARSNSASNPVYTITRRTPSASSSCLSATVETDTSKWADILSRLNPAPSVVFSGLGTTRAAGGGIQNQWKIDHDLNVELVKASRAAGADTFVFISSAGTRNFPFSRLPYSQMKNGVEDAIKDQGFKQAIIVRPGMILGQREEARMAEGLVQSMVRGLGNLSTAAQDAWGQEAEVIARAAVKAVELARQGKAPSNFWVIEGPEIIQLGRETKE</sequence>
<organism evidence="8 9">
    <name type="scientific">Stachybotrys elegans</name>
    <dbReference type="NCBI Taxonomy" id="80388"/>
    <lineage>
        <taxon>Eukaryota</taxon>
        <taxon>Fungi</taxon>
        <taxon>Dikarya</taxon>
        <taxon>Ascomycota</taxon>
        <taxon>Pezizomycotina</taxon>
        <taxon>Sordariomycetes</taxon>
        <taxon>Hypocreomycetidae</taxon>
        <taxon>Hypocreales</taxon>
        <taxon>Stachybotryaceae</taxon>
        <taxon>Stachybotrys</taxon>
    </lineage>
</organism>
<evidence type="ECO:0000256" key="2">
    <source>
        <dbReference type="ARBA" id="ARBA00006617"/>
    </source>
</evidence>
<proteinExistence type="inferred from homology"/>
<keyword evidence="3" id="KW-1000">Mitochondrion outer membrane</keyword>
<dbReference type="GO" id="GO:0005741">
    <property type="term" value="C:mitochondrial outer membrane"/>
    <property type="evidence" value="ECO:0007669"/>
    <property type="project" value="UniProtKB-SubCell"/>
</dbReference>
<dbReference type="PANTHER" id="PTHR14097:SF7">
    <property type="entry name" value="OXIDOREDUCTASE HTATIP2"/>
    <property type="match status" value="1"/>
</dbReference>
<keyword evidence="5" id="KW-0496">Mitochondrion</keyword>
<dbReference type="GO" id="GO:0051170">
    <property type="term" value="P:import into nucleus"/>
    <property type="evidence" value="ECO:0007669"/>
    <property type="project" value="TreeGrafter"/>
</dbReference>
<accession>A0A8K0SSN2</accession>
<dbReference type="InterPro" id="IPR036291">
    <property type="entry name" value="NAD(P)-bd_dom_sf"/>
</dbReference>
<dbReference type="AlphaFoldDB" id="A0A8K0SSN2"/>
<keyword evidence="6" id="KW-0472">Membrane</keyword>
<dbReference type="PANTHER" id="PTHR14097">
    <property type="entry name" value="OXIDOREDUCTASE HTATIP2"/>
    <property type="match status" value="1"/>
</dbReference>
<evidence type="ECO:0000313" key="9">
    <source>
        <dbReference type="Proteomes" id="UP000813444"/>
    </source>
</evidence>
<evidence type="ECO:0000256" key="6">
    <source>
        <dbReference type="ARBA" id="ARBA00023136"/>
    </source>
</evidence>
<comment type="similarity">
    <text evidence="2">Belongs to the FMP52 family.</text>
</comment>
<gene>
    <name evidence="8" type="ORF">B0I35DRAFT_427355</name>
</gene>
<keyword evidence="4" id="KW-0809">Transit peptide</keyword>
<name>A0A8K0SSN2_9HYPO</name>
<feature type="domain" description="NAD-dependent epimerase/dehydratase" evidence="7">
    <location>
        <begin position="44"/>
        <end position="216"/>
    </location>
</feature>